<evidence type="ECO:0000256" key="3">
    <source>
        <dbReference type="ARBA" id="ARBA00009587"/>
    </source>
</evidence>
<evidence type="ECO:0000256" key="6">
    <source>
        <dbReference type="ARBA" id="ARBA00022679"/>
    </source>
</evidence>
<organism evidence="14 15">
    <name type="scientific">Williamsia serinedens</name>
    <dbReference type="NCBI Taxonomy" id="391736"/>
    <lineage>
        <taxon>Bacteria</taxon>
        <taxon>Bacillati</taxon>
        <taxon>Actinomycetota</taxon>
        <taxon>Actinomycetes</taxon>
        <taxon>Mycobacteriales</taxon>
        <taxon>Nocardiaceae</taxon>
        <taxon>Williamsia</taxon>
    </lineage>
</organism>
<evidence type="ECO:0000256" key="5">
    <source>
        <dbReference type="ARBA" id="ARBA00022516"/>
    </source>
</evidence>
<feature type="compositionally biased region" description="Basic and acidic residues" evidence="11">
    <location>
        <begin position="211"/>
        <end position="223"/>
    </location>
</feature>
<evidence type="ECO:0000259" key="13">
    <source>
        <dbReference type="Pfam" id="PF06974"/>
    </source>
</evidence>
<evidence type="ECO:0000256" key="4">
    <source>
        <dbReference type="ARBA" id="ARBA00013244"/>
    </source>
</evidence>
<evidence type="ECO:0000313" key="14">
    <source>
        <dbReference type="EMBL" id="MCP2159399.1"/>
    </source>
</evidence>
<comment type="pathway">
    <text evidence="1">Glycerolipid metabolism; triacylglycerol biosynthesis.</text>
</comment>
<comment type="pathway">
    <text evidence="2">Lipid metabolism.</text>
</comment>
<feature type="region of interest" description="Disordered" evidence="11">
    <location>
        <begin position="211"/>
        <end position="233"/>
    </location>
</feature>
<dbReference type="EC" id="2.3.1.20" evidence="4"/>
<evidence type="ECO:0000256" key="9">
    <source>
        <dbReference type="ARBA" id="ARBA00023315"/>
    </source>
</evidence>
<dbReference type="PANTHER" id="PTHR31650">
    <property type="entry name" value="O-ACYLTRANSFERASE (WSD1-LIKE) FAMILY PROTEIN"/>
    <property type="match status" value="1"/>
</dbReference>
<dbReference type="GO" id="GO:0016746">
    <property type="term" value="F:acyltransferase activity"/>
    <property type="evidence" value="ECO:0007669"/>
    <property type="project" value="UniProtKB-KW"/>
</dbReference>
<accession>A0ABT1GXC6</accession>
<comment type="caution">
    <text evidence="14">The sequence shown here is derived from an EMBL/GenBank/DDBJ whole genome shotgun (WGS) entry which is preliminary data.</text>
</comment>
<evidence type="ECO:0000256" key="8">
    <source>
        <dbReference type="ARBA" id="ARBA00023098"/>
    </source>
</evidence>
<reference evidence="14 15" key="1">
    <citation type="submission" date="2022-06" db="EMBL/GenBank/DDBJ databases">
        <title>Genomic Encyclopedia of Archaeal and Bacterial Type Strains, Phase II (KMG-II): from individual species to whole genera.</title>
        <authorList>
            <person name="Goeker M."/>
        </authorList>
    </citation>
    <scope>NUCLEOTIDE SEQUENCE [LARGE SCALE GENOMIC DNA]</scope>
    <source>
        <strain evidence="14 15">DSM 45037</strain>
    </source>
</reference>
<dbReference type="Pfam" id="PF06974">
    <property type="entry name" value="WS_DGAT_C"/>
    <property type="match status" value="1"/>
</dbReference>
<name>A0ABT1GXC6_9NOCA</name>
<dbReference type="EMBL" id="JAMTCG010000001">
    <property type="protein sequence ID" value="MCP2159399.1"/>
    <property type="molecule type" value="Genomic_DNA"/>
</dbReference>
<evidence type="ECO:0000313" key="15">
    <source>
        <dbReference type="Proteomes" id="UP001205740"/>
    </source>
</evidence>
<comment type="catalytic activity">
    <reaction evidence="10">
        <text>an acyl-CoA + a 1,2-diacyl-sn-glycerol = a triacyl-sn-glycerol + CoA</text>
        <dbReference type="Rhea" id="RHEA:10868"/>
        <dbReference type="ChEBI" id="CHEBI:17815"/>
        <dbReference type="ChEBI" id="CHEBI:57287"/>
        <dbReference type="ChEBI" id="CHEBI:58342"/>
        <dbReference type="ChEBI" id="CHEBI:64615"/>
        <dbReference type="EC" id="2.3.1.20"/>
    </reaction>
</comment>
<evidence type="ECO:0000256" key="7">
    <source>
        <dbReference type="ARBA" id="ARBA00022798"/>
    </source>
</evidence>
<protein>
    <recommendedName>
        <fullName evidence="4">diacylglycerol O-acyltransferase</fullName>
        <ecNumber evidence="4">2.3.1.20</ecNumber>
    </recommendedName>
</protein>
<gene>
    <name evidence="14" type="ORF">LX12_000563</name>
</gene>
<evidence type="ECO:0000256" key="11">
    <source>
        <dbReference type="SAM" id="MobiDB-lite"/>
    </source>
</evidence>
<keyword evidence="8" id="KW-0443">Lipid metabolism</keyword>
<sequence>MRQLSSRDAAYLFLGDRHSSATVISAWVLDHPVDALPLTDENVRSRLRAMADLDEHLRCRVHFVPLSLGLPYWQLDPDFTVARHYRRHPAGLTWHEATRALADIGDRRLPLDMPLWFAHLLPDVSGVPGQTGASTILAIMWHHAAFDGTRWTQLTRYTLADPTDERGPAPDVWSAGTSHAGRMELFGRELVRSPVTWWRFLTAAIGRGRANRRDPAARSELEKPGPWPHTRFSGPMRGARTCSFVELSLTRAQQIKRGCPGATINDVMLSVIGSALRQYLADLEEPYGPTLAALVPIATQGGATGVVNQFAASIVDLHTDIADPRVRVAAISASAADAKEKVNARHAEAAETGLPAPLLRALGALSRSSRLNGHAATGNVAITNIGPTRGVTSMAGLPIATMFGMQTIGTGCLLAHSIRSVHDRLSVSITTDASVMPDVDAYLGYIARSFDDHHAATHLA</sequence>
<evidence type="ECO:0000256" key="1">
    <source>
        <dbReference type="ARBA" id="ARBA00004771"/>
    </source>
</evidence>
<keyword evidence="5" id="KW-0444">Lipid biosynthesis</keyword>
<keyword evidence="6" id="KW-0808">Transferase</keyword>
<dbReference type="PANTHER" id="PTHR31650:SF1">
    <property type="entry name" value="WAX ESTER SYNTHASE_DIACYLGLYCEROL ACYLTRANSFERASE 4-RELATED"/>
    <property type="match status" value="1"/>
</dbReference>
<dbReference type="InterPro" id="IPR009721">
    <property type="entry name" value="O-acyltransferase_WSD1_C"/>
</dbReference>
<comment type="similarity">
    <text evidence="3">Belongs to the long-chain O-acyltransferase family.</text>
</comment>
<evidence type="ECO:0000259" key="12">
    <source>
        <dbReference type="Pfam" id="PF03007"/>
    </source>
</evidence>
<proteinExistence type="inferred from homology"/>
<evidence type="ECO:0000256" key="10">
    <source>
        <dbReference type="ARBA" id="ARBA00048109"/>
    </source>
</evidence>
<evidence type="ECO:0000256" key="2">
    <source>
        <dbReference type="ARBA" id="ARBA00005189"/>
    </source>
</evidence>
<feature type="domain" description="O-acyltransferase WSD1-like N-terminal" evidence="12">
    <location>
        <begin position="4"/>
        <end position="268"/>
    </location>
</feature>
<dbReference type="InterPro" id="IPR045034">
    <property type="entry name" value="O-acyltransferase_WSD1-like"/>
</dbReference>
<dbReference type="Pfam" id="PF03007">
    <property type="entry name" value="WS_DGAT_cat"/>
    <property type="match status" value="1"/>
</dbReference>
<keyword evidence="7" id="KW-0319">Glycerol metabolism</keyword>
<dbReference type="Proteomes" id="UP001205740">
    <property type="component" value="Unassembled WGS sequence"/>
</dbReference>
<feature type="domain" description="O-acyltransferase WSD1 C-terminal" evidence="13">
    <location>
        <begin position="308"/>
        <end position="451"/>
    </location>
</feature>
<keyword evidence="15" id="KW-1185">Reference proteome</keyword>
<keyword evidence="9 14" id="KW-0012">Acyltransferase</keyword>
<dbReference type="RefSeq" id="WP_253652971.1">
    <property type="nucleotide sequence ID" value="NZ_BAAAOE010000004.1"/>
</dbReference>
<dbReference type="InterPro" id="IPR004255">
    <property type="entry name" value="O-acyltransferase_WSD1_N"/>
</dbReference>